<evidence type="ECO:0000313" key="5">
    <source>
        <dbReference type="EMBL" id="QUB77147.1"/>
    </source>
</evidence>
<dbReference type="PANTHER" id="PTHR40980:SF4">
    <property type="entry name" value="TONB-DEPENDENT RECEPTOR-LIKE BETA-BARREL DOMAIN-CONTAINING PROTEIN"/>
    <property type="match status" value="1"/>
</dbReference>
<dbReference type="EMBL" id="CP072362">
    <property type="protein sequence ID" value="QUB77147.1"/>
    <property type="molecule type" value="Genomic_DNA"/>
</dbReference>
<protein>
    <submittedName>
        <fullName evidence="5">TonB-dependent receptor</fullName>
    </submittedName>
</protein>
<evidence type="ECO:0000256" key="2">
    <source>
        <dbReference type="ARBA" id="ARBA00023136"/>
    </source>
</evidence>
<organism evidence="5 6">
    <name type="scientific">Prevotella melaninogenica</name>
    <dbReference type="NCBI Taxonomy" id="28132"/>
    <lineage>
        <taxon>Bacteria</taxon>
        <taxon>Pseudomonadati</taxon>
        <taxon>Bacteroidota</taxon>
        <taxon>Bacteroidia</taxon>
        <taxon>Bacteroidales</taxon>
        <taxon>Prevotellaceae</taxon>
        <taxon>Prevotella</taxon>
    </lineage>
</organism>
<evidence type="ECO:0000259" key="4">
    <source>
        <dbReference type="Pfam" id="PF14905"/>
    </source>
</evidence>
<dbReference type="InterPro" id="IPR036942">
    <property type="entry name" value="Beta-barrel_TonB_sf"/>
</dbReference>
<keyword evidence="5" id="KW-0675">Receptor</keyword>
<dbReference type="Gene3D" id="2.40.170.20">
    <property type="entry name" value="TonB-dependent receptor, beta-barrel domain"/>
    <property type="match status" value="1"/>
</dbReference>
<dbReference type="SUPFAM" id="SSF56935">
    <property type="entry name" value="Porins"/>
    <property type="match status" value="1"/>
</dbReference>
<dbReference type="Proteomes" id="UP000682195">
    <property type="component" value="Chromosome 2"/>
</dbReference>
<dbReference type="RefSeq" id="WP_211808907.1">
    <property type="nucleotide sequence ID" value="NZ_CP072362.1"/>
</dbReference>
<proteinExistence type="predicted"/>
<sequence>MKKNISLIIIYLLVCVQLHAQLIKGKVVDEHNVPMPLVNVALLSEGDSTLIKGVVTDKDGVFNIETHNHSNLLRFSFIGYQNFYKTCTENDIGIIIMKEISTELSGVTVKAKRPTIKMNLDKVTVDISNSYLQHLGKVTDILKRIPGLTSNFQLLEGGSPTFVLNGKVTTVQELAAIPSSEIKRIIVDSSPSAEYSASNKGVVYITTKTLLSNTLSSELSNASVFARHYMDIVDLTINERYKKVSNLLTVGYSYIKSTQIDNTTETVYLPQQTIESAKERRTHSKGNILNCFYSMDWDINKRQSMGFQYTGNVSRTNEHEPTLQTMNGSEMAFSQWKDGDNYMHSTSVNYNNKIDTTRNLSFVADYTFQHSHDTGLADINPVVNTNSEGRYHITGARLSYRTQRKWADLSMGVFGSTMSSTGAYLYNTDAEDYKTNESLIGAYFSLSKRFKGFYLQGGLRMETNSRKLETNTSGMFTDSTEWHFFPNLVMKKNLTKNSSIGLSIGQTIARPSFSDLNPGLYYYDAISYSVGNPQLRPCITTNLKVSYQHSNFHMSVVYNKNKNKIIQLLVWADVSIDNKNIKWIPINFDKSSTIVATAIYHYSLGPIQGDITGSFTKPFVKANYLGNEYSSGKPSWYFSVDGQWALSSYSMFAFDGSYDSGGNSTLFNHEKSWTMNLTYMHRLFKDKFTLLVAFNDVFHTDHGNNWTMKYNNIKTSMHTNGDTRSLIVKLSYNLGKLQLDKNKQTASKELLDRL</sequence>
<evidence type="ECO:0000313" key="6">
    <source>
        <dbReference type="Proteomes" id="UP000682195"/>
    </source>
</evidence>
<feature type="domain" description="Outer membrane protein beta-barrel" evidence="4">
    <location>
        <begin position="357"/>
        <end position="732"/>
    </location>
</feature>
<dbReference type="SUPFAM" id="SSF49464">
    <property type="entry name" value="Carboxypeptidase regulatory domain-like"/>
    <property type="match status" value="1"/>
</dbReference>
<keyword evidence="3" id="KW-0998">Cell outer membrane</keyword>
<keyword evidence="2" id="KW-0472">Membrane</keyword>
<accession>A0ABX7XUK5</accession>
<evidence type="ECO:0000256" key="3">
    <source>
        <dbReference type="ARBA" id="ARBA00023237"/>
    </source>
</evidence>
<reference evidence="5 6" key="1">
    <citation type="submission" date="2021-03" db="EMBL/GenBank/DDBJ databases">
        <title>Human Oral Microbial Genomes.</title>
        <authorList>
            <person name="Johnston C.D."/>
            <person name="Chen T."/>
            <person name="Dewhirst F.E."/>
        </authorList>
    </citation>
    <scope>NUCLEOTIDE SEQUENCE [LARGE SCALE GENOMIC DNA]</scope>
    <source>
        <strain evidence="5 6">F0054</strain>
    </source>
</reference>
<evidence type="ECO:0000256" key="1">
    <source>
        <dbReference type="ARBA" id="ARBA00004442"/>
    </source>
</evidence>
<gene>
    <name evidence="5" type="ORF">J5A58_10425</name>
</gene>
<comment type="subcellular location">
    <subcellularLocation>
        <location evidence="1">Cell outer membrane</location>
    </subcellularLocation>
</comment>
<name>A0ABX7XUK5_9BACT</name>
<dbReference type="InterPro" id="IPR041700">
    <property type="entry name" value="OMP_b-brl_3"/>
</dbReference>
<keyword evidence="6" id="KW-1185">Reference proteome</keyword>
<dbReference type="Pfam" id="PF14905">
    <property type="entry name" value="OMP_b-brl_3"/>
    <property type="match status" value="1"/>
</dbReference>
<dbReference type="Pfam" id="PF13715">
    <property type="entry name" value="CarbopepD_reg_2"/>
    <property type="match status" value="1"/>
</dbReference>
<dbReference type="PANTHER" id="PTHR40980">
    <property type="entry name" value="PLUG DOMAIN-CONTAINING PROTEIN"/>
    <property type="match status" value="1"/>
</dbReference>
<dbReference type="InterPro" id="IPR008969">
    <property type="entry name" value="CarboxyPept-like_regulatory"/>
</dbReference>